<evidence type="ECO:0008006" key="3">
    <source>
        <dbReference type="Google" id="ProtNLM"/>
    </source>
</evidence>
<dbReference type="EMBL" id="NRRY01000007">
    <property type="protein sequence ID" value="MBK1618173.1"/>
    <property type="molecule type" value="Genomic_DNA"/>
</dbReference>
<dbReference type="Proteomes" id="UP001138768">
    <property type="component" value="Unassembled WGS sequence"/>
</dbReference>
<evidence type="ECO:0000313" key="2">
    <source>
        <dbReference type="Proteomes" id="UP001138768"/>
    </source>
</evidence>
<proteinExistence type="predicted"/>
<keyword evidence="2" id="KW-1185">Reference proteome</keyword>
<name>A0A9X0W729_9GAMM</name>
<accession>A0A9X0W729</accession>
<gene>
    <name evidence="1" type="ORF">CKO42_06890</name>
</gene>
<organism evidence="1 2">
    <name type="scientific">Lamprobacter modestohalophilus</name>
    <dbReference type="NCBI Taxonomy" id="1064514"/>
    <lineage>
        <taxon>Bacteria</taxon>
        <taxon>Pseudomonadati</taxon>
        <taxon>Pseudomonadota</taxon>
        <taxon>Gammaproteobacteria</taxon>
        <taxon>Chromatiales</taxon>
        <taxon>Chromatiaceae</taxon>
        <taxon>Lamprobacter</taxon>
    </lineage>
</organism>
<reference evidence="1 2" key="1">
    <citation type="journal article" date="2020" name="Microorganisms">
        <title>Osmotic Adaptation and Compatible Solute Biosynthesis of Phototrophic Bacteria as Revealed from Genome Analyses.</title>
        <authorList>
            <person name="Imhoff J.F."/>
            <person name="Rahn T."/>
            <person name="Kunzel S."/>
            <person name="Keller A."/>
            <person name="Neulinger S.C."/>
        </authorList>
    </citation>
    <scope>NUCLEOTIDE SEQUENCE [LARGE SCALE GENOMIC DNA]</scope>
    <source>
        <strain evidence="1 2">DSM 25653</strain>
    </source>
</reference>
<evidence type="ECO:0000313" key="1">
    <source>
        <dbReference type="EMBL" id="MBK1618173.1"/>
    </source>
</evidence>
<sequence>MRHNAAEQALRHWVIARRIMMGTRNEAGSRTFTLLASVIETCRKRGHLPWPYLAAVITERRAGRTAPALPAPMAGV</sequence>
<dbReference type="PANTHER" id="PTHR33678">
    <property type="entry name" value="BLL1576 PROTEIN"/>
    <property type="match status" value="1"/>
</dbReference>
<dbReference type="InterPro" id="IPR052344">
    <property type="entry name" value="Transposase-related"/>
</dbReference>
<comment type="caution">
    <text evidence="1">The sequence shown here is derived from an EMBL/GenBank/DDBJ whole genome shotgun (WGS) entry which is preliminary data.</text>
</comment>
<dbReference type="AlphaFoldDB" id="A0A9X0W729"/>
<protein>
    <recommendedName>
        <fullName evidence="3">Transposase</fullName>
    </recommendedName>
</protein>